<gene>
    <name evidence="5" type="ORF">L1785_21860</name>
</gene>
<dbReference type="AlphaFoldDB" id="A0AA41U9J8"/>
<protein>
    <submittedName>
        <fullName evidence="5">3-carboxy-cis,cis-muconate cycloisomerase</fullName>
    </submittedName>
</protein>
<feature type="region of interest" description="Disordered" evidence="3">
    <location>
        <begin position="270"/>
        <end position="290"/>
    </location>
</feature>
<comment type="similarity">
    <text evidence="2">Belongs to the class-II fumarase/aspartase family.</text>
</comment>
<dbReference type="InterPro" id="IPR024083">
    <property type="entry name" value="Fumarase/histidase_N"/>
</dbReference>
<keyword evidence="1" id="KW-0456">Lyase</keyword>
<reference evidence="5" key="1">
    <citation type="submission" date="2022-01" db="EMBL/GenBank/DDBJ databases">
        <title>Antribacter sp. nov., isolated from Guizhou of China.</title>
        <authorList>
            <person name="Chengliang C."/>
            <person name="Ya Z."/>
        </authorList>
    </citation>
    <scope>NUCLEOTIDE SEQUENCE</scope>
    <source>
        <strain evidence="5">KLBMP 9083</strain>
    </source>
</reference>
<dbReference type="Proteomes" id="UP001165405">
    <property type="component" value="Unassembled WGS sequence"/>
</dbReference>
<dbReference type="Pfam" id="PF00206">
    <property type="entry name" value="Lyase_1"/>
    <property type="match status" value="1"/>
</dbReference>
<dbReference type="Gene3D" id="1.20.200.10">
    <property type="entry name" value="Fumarase/aspartase (Central domain)"/>
    <property type="match status" value="1"/>
</dbReference>
<comment type="caution">
    <text evidence="5">The sequence shown here is derived from an EMBL/GenBank/DDBJ whole genome shotgun (WGS) entry which is preliminary data.</text>
</comment>
<dbReference type="SUPFAM" id="SSF48557">
    <property type="entry name" value="L-aspartase-like"/>
    <property type="match status" value="1"/>
</dbReference>
<evidence type="ECO:0000256" key="1">
    <source>
        <dbReference type="ARBA" id="ARBA00023239"/>
    </source>
</evidence>
<proteinExistence type="inferred from homology"/>
<accession>A0AA41U9J8</accession>
<dbReference type="EMBL" id="JAKGSG010000064">
    <property type="protein sequence ID" value="MCF4123615.1"/>
    <property type="molecule type" value="Genomic_DNA"/>
</dbReference>
<dbReference type="GO" id="GO:0016829">
    <property type="term" value="F:lyase activity"/>
    <property type="evidence" value="ECO:0007669"/>
    <property type="project" value="UniProtKB-KW"/>
</dbReference>
<name>A0AA41U9J8_9MICO</name>
<evidence type="ECO:0000313" key="6">
    <source>
        <dbReference type="Proteomes" id="UP001165405"/>
    </source>
</evidence>
<dbReference type="InterPro" id="IPR000362">
    <property type="entry name" value="Fumarate_lyase_fam"/>
</dbReference>
<evidence type="ECO:0000256" key="2">
    <source>
        <dbReference type="ARBA" id="ARBA00034772"/>
    </source>
</evidence>
<keyword evidence="6" id="KW-1185">Reference proteome</keyword>
<evidence type="ECO:0000259" key="4">
    <source>
        <dbReference type="Pfam" id="PF00206"/>
    </source>
</evidence>
<organism evidence="5 6">
    <name type="scientific">Antribacter soli</name>
    <dbReference type="NCBI Taxonomy" id="2910976"/>
    <lineage>
        <taxon>Bacteria</taxon>
        <taxon>Bacillati</taxon>
        <taxon>Actinomycetota</taxon>
        <taxon>Actinomycetes</taxon>
        <taxon>Micrococcales</taxon>
        <taxon>Promicromonosporaceae</taxon>
        <taxon>Antribacter</taxon>
    </lineage>
</organism>
<dbReference type="RefSeq" id="WP_236091363.1">
    <property type="nucleotide sequence ID" value="NZ_JAKGSG010000064.1"/>
</dbReference>
<dbReference type="PANTHER" id="PTHR43172">
    <property type="entry name" value="ADENYLOSUCCINATE LYASE"/>
    <property type="match status" value="1"/>
</dbReference>
<feature type="domain" description="Fumarate lyase N-terminal" evidence="4">
    <location>
        <begin position="34"/>
        <end position="304"/>
    </location>
</feature>
<sequence>MPDLGLLTPGADLAPGSAAVVTDDVAVLRAMLAAEVAWVEAQAACGLVGPGTAAAVRAAAAALLPDDARAGAEELVAAVAREAAATGNPVVPLLARLRPAVGKLDPAATAALHRGLTSQDVVDTALVLVVRGAAAAVAADLGRVRAALTRLAREHRSTPALARTLAQAAVPTTFGARVAGWLQAVAEADDRLAAEAAALPVSYGGAAGTLDAVPADRFALVDAWGAALGLPVTAGPWHVTRFPVERAAAALAGVCAALGTVASDVLQGARPESGELREPSAPGRGASSTMAHKRNPVLSVLLRRSALAAPPLVAQVFTAAGLAVDERPDGAWHAEWPALRDLARHAVASAHLAAELLEGLTFDRAAAARNLDLYLGEVAGGGERPASGSEAGPGRDTGAAEAVVDRVLARYAGPPPA</sequence>
<evidence type="ECO:0000313" key="5">
    <source>
        <dbReference type="EMBL" id="MCF4123615.1"/>
    </source>
</evidence>
<dbReference type="Gene3D" id="1.10.275.10">
    <property type="entry name" value="Fumarase/aspartase (N-terminal domain)"/>
    <property type="match status" value="1"/>
</dbReference>
<dbReference type="PRINTS" id="PR00149">
    <property type="entry name" value="FUMRATELYASE"/>
</dbReference>
<dbReference type="PANTHER" id="PTHR43172:SF2">
    <property type="entry name" value="ADENYLOSUCCINATE LYASE C-TERMINAL DOMAIN-CONTAINING PROTEIN"/>
    <property type="match status" value="1"/>
</dbReference>
<dbReference type="InterPro" id="IPR008948">
    <property type="entry name" value="L-Aspartase-like"/>
</dbReference>
<evidence type="ECO:0000256" key="3">
    <source>
        <dbReference type="SAM" id="MobiDB-lite"/>
    </source>
</evidence>
<dbReference type="InterPro" id="IPR022761">
    <property type="entry name" value="Fumarate_lyase_N"/>
</dbReference>